<reference evidence="2 3" key="1">
    <citation type="journal article" date="2018" name="Nat. Ecol. Evol.">
        <title>Shark genomes provide insights into elasmobranch evolution and the origin of vertebrates.</title>
        <authorList>
            <person name="Hara Y"/>
            <person name="Yamaguchi K"/>
            <person name="Onimaru K"/>
            <person name="Kadota M"/>
            <person name="Koyanagi M"/>
            <person name="Keeley SD"/>
            <person name="Tatsumi K"/>
            <person name="Tanaka K"/>
            <person name="Motone F"/>
            <person name="Kageyama Y"/>
            <person name="Nozu R"/>
            <person name="Adachi N"/>
            <person name="Nishimura O"/>
            <person name="Nakagawa R"/>
            <person name="Tanegashima C"/>
            <person name="Kiyatake I"/>
            <person name="Matsumoto R"/>
            <person name="Murakumo K"/>
            <person name="Nishida K"/>
            <person name="Terakita A"/>
            <person name="Kuratani S"/>
            <person name="Sato K"/>
            <person name="Hyodo S Kuraku.S."/>
        </authorList>
    </citation>
    <scope>NUCLEOTIDE SEQUENCE [LARGE SCALE GENOMIC DNA]</scope>
</reference>
<comment type="caution">
    <text evidence="2">The sequence shown here is derived from an EMBL/GenBank/DDBJ whole genome shotgun (WGS) entry which is preliminary data.</text>
</comment>
<dbReference type="EMBL" id="BEZZ01000216">
    <property type="protein sequence ID" value="GCC28711.1"/>
    <property type="molecule type" value="Genomic_DNA"/>
</dbReference>
<organism evidence="2 3">
    <name type="scientific">Chiloscyllium punctatum</name>
    <name type="common">Brownbanded bambooshark</name>
    <name type="synonym">Hemiscyllium punctatum</name>
    <dbReference type="NCBI Taxonomy" id="137246"/>
    <lineage>
        <taxon>Eukaryota</taxon>
        <taxon>Metazoa</taxon>
        <taxon>Chordata</taxon>
        <taxon>Craniata</taxon>
        <taxon>Vertebrata</taxon>
        <taxon>Chondrichthyes</taxon>
        <taxon>Elasmobranchii</taxon>
        <taxon>Galeomorphii</taxon>
        <taxon>Galeoidea</taxon>
        <taxon>Orectolobiformes</taxon>
        <taxon>Hemiscylliidae</taxon>
        <taxon>Chiloscyllium</taxon>
    </lineage>
</organism>
<accession>A0A401SEA4</accession>
<evidence type="ECO:0000256" key="1">
    <source>
        <dbReference type="SAM" id="MobiDB-lite"/>
    </source>
</evidence>
<evidence type="ECO:0000313" key="3">
    <source>
        <dbReference type="Proteomes" id="UP000287033"/>
    </source>
</evidence>
<feature type="region of interest" description="Disordered" evidence="1">
    <location>
        <begin position="42"/>
        <end position="81"/>
    </location>
</feature>
<dbReference type="AlphaFoldDB" id="A0A401SEA4"/>
<dbReference type="Proteomes" id="UP000287033">
    <property type="component" value="Unassembled WGS sequence"/>
</dbReference>
<proteinExistence type="predicted"/>
<gene>
    <name evidence="2" type="ORF">chiPu_0007145</name>
</gene>
<sequence length="129" mass="14275">MLQSLFEVTFRAGSAQTSRAGPEQRNALSFWRVTPADWWATETDSSSREGCPLSQDGADRPISTKSSYMTREGEQKATSSRTDFIKLEQTPPDPCVFSAPVSLLLTTSILYNGLLQAAHYSPEQHMMLA</sequence>
<evidence type="ECO:0000313" key="2">
    <source>
        <dbReference type="EMBL" id="GCC28711.1"/>
    </source>
</evidence>
<keyword evidence="3" id="KW-1185">Reference proteome</keyword>
<name>A0A401SEA4_CHIPU</name>
<protein>
    <submittedName>
        <fullName evidence="2">Uncharacterized protein</fullName>
    </submittedName>
</protein>